<feature type="domain" description="EAL" evidence="2">
    <location>
        <begin position="6"/>
        <end position="260"/>
    </location>
</feature>
<protein>
    <submittedName>
        <fullName evidence="3">EAL domain, c-di-GMP-specific phosphodiesterase class I (Or its enzymatically inactive variant)</fullName>
    </submittedName>
</protein>
<evidence type="ECO:0000313" key="3">
    <source>
        <dbReference type="EMBL" id="SNT72422.1"/>
    </source>
</evidence>
<feature type="compositionally biased region" description="Low complexity" evidence="1">
    <location>
        <begin position="604"/>
        <end position="617"/>
    </location>
</feature>
<dbReference type="Proteomes" id="UP000198346">
    <property type="component" value="Unassembled WGS sequence"/>
</dbReference>
<dbReference type="RefSeq" id="WP_159462438.1">
    <property type="nucleotide sequence ID" value="NZ_FZQA01000002.1"/>
</dbReference>
<proteinExistence type="predicted"/>
<dbReference type="PANTHER" id="PTHR33121:SF71">
    <property type="entry name" value="OXYGEN SENSOR PROTEIN DOSP"/>
    <property type="match status" value="1"/>
</dbReference>
<dbReference type="OrthoDB" id="7251575at2"/>
<dbReference type="InterPro" id="IPR001633">
    <property type="entry name" value="EAL_dom"/>
</dbReference>
<accession>A0A239PR69</accession>
<dbReference type="InterPro" id="IPR050706">
    <property type="entry name" value="Cyclic-di-GMP_PDE-like"/>
</dbReference>
<feature type="compositionally biased region" description="Acidic residues" evidence="1">
    <location>
        <begin position="579"/>
        <end position="588"/>
    </location>
</feature>
<feature type="region of interest" description="Disordered" evidence="1">
    <location>
        <begin position="371"/>
        <end position="537"/>
    </location>
</feature>
<evidence type="ECO:0000313" key="4">
    <source>
        <dbReference type="Proteomes" id="UP000198346"/>
    </source>
</evidence>
<dbReference type="PANTHER" id="PTHR33121">
    <property type="entry name" value="CYCLIC DI-GMP PHOSPHODIESTERASE PDEF"/>
    <property type="match status" value="1"/>
</dbReference>
<feature type="compositionally biased region" description="Acidic residues" evidence="1">
    <location>
        <begin position="504"/>
        <end position="518"/>
    </location>
</feature>
<dbReference type="CDD" id="cd01948">
    <property type="entry name" value="EAL"/>
    <property type="match status" value="1"/>
</dbReference>
<organism evidence="3 4">
    <name type="scientific">Amphiplicatus metriothermophilus</name>
    <dbReference type="NCBI Taxonomy" id="1519374"/>
    <lineage>
        <taxon>Bacteria</taxon>
        <taxon>Pseudomonadati</taxon>
        <taxon>Pseudomonadota</taxon>
        <taxon>Alphaproteobacteria</taxon>
        <taxon>Parvularculales</taxon>
        <taxon>Parvularculaceae</taxon>
        <taxon>Amphiplicatus</taxon>
    </lineage>
</organism>
<dbReference type="AlphaFoldDB" id="A0A239PR69"/>
<feature type="compositionally biased region" description="Pro residues" evidence="1">
    <location>
        <begin position="524"/>
        <end position="535"/>
    </location>
</feature>
<feature type="compositionally biased region" description="Basic and acidic residues" evidence="1">
    <location>
        <begin position="446"/>
        <end position="465"/>
    </location>
</feature>
<dbReference type="GO" id="GO:0071111">
    <property type="term" value="F:cyclic-guanylate-specific phosphodiesterase activity"/>
    <property type="evidence" value="ECO:0007669"/>
    <property type="project" value="InterPro"/>
</dbReference>
<reference evidence="3 4" key="1">
    <citation type="submission" date="2017-07" db="EMBL/GenBank/DDBJ databases">
        <authorList>
            <person name="Sun Z.S."/>
            <person name="Albrecht U."/>
            <person name="Echele G."/>
            <person name="Lee C.C."/>
        </authorList>
    </citation>
    <scope>NUCLEOTIDE SEQUENCE [LARGE SCALE GENOMIC DNA]</scope>
    <source>
        <strain evidence="3 4">CGMCC 1.12710</strain>
    </source>
</reference>
<dbReference type="PROSITE" id="PS50883">
    <property type="entry name" value="EAL"/>
    <property type="match status" value="1"/>
</dbReference>
<feature type="compositionally biased region" description="Basic and acidic residues" evidence="1">
    <location>
        <begin position="311"/>
        <end position="322"/>
    </location>
</feature>
<dbReference type="EMBL" id="FZQA01000002">
    <property type="protein sequence ID" value="SNT72422.1"/>
    <property type="molecule type" value="Genomic_DNA"/>
</dbReference>
<keyword evidence="4" id="KW-1185">Reference proteome</keyword>
<feature type="compositionally biased region" description="Basic residues" evidence="1">
    <location>
        <begin position="618"/>
        <end position="627"/>
    </location>
</feature>
<evidence type="ECO:0000259" key="2">
    <source>
        <dbReference type="PROSITE" id="PS50883"/>
    </source>
</evidence>
<name>A0A239PR69_9PROT</name>
<dbReference type="Gene3D" id="3.20.20.450">
    <property type="entry name" value="EAL domain"/>
    <property type="match status" value="1"/>
</dbReference>
<sequence>MGAQAVRLSNIDIDNALKNKDFEVLFQPIFDLGNGALARVESFVRWRHATLGVLPPGAFISFFESQGRMGELTRYVLEQALQSYQAWRGANPPGFSINLALSDLSDDAFASHFDVLLRDSGFPADLITLECPMPPVTTEPAQAAEQFRRLARTGARLAIEVRGRANDFLRQIEPLPFDEIKTGGAAILRFARTVRGPGLSAISELLDIAQKSNAAITAVGVEDQASLAALRSLGFAAAQGNHLAKVGPLSNFRTERVNEVRALLGLAPLDEAELDALFRVSAPDVSAAALDAKKAGRPAKKSAAATAPEGEAARAEDEEKTAANETVSQPVKPSRAARTRARSAPVRAADPEATKAAAIARIKRKAAAAAASAGEADGQEDDAPAPAAARSLQEWLSREFHSDALDELDDGFDLGEPPTGSDGQPSASRSKADAEEAPLATQAEPADARGGREQEEEAGRRREPSASDASDTTFAPARPPEESESDAQRPETAKAAQDASVADDQPDASDAFELEEIEPVLIDAPPPMKSAPPDPESVRRAALAIAGARAYFRPGIRVGVLGAAPASDQPAPPDKSETAEFETPESDAPEPFAAAHGGAREAEASAPAEPVAPARPAAPRRRRRKNFLTRKYRLWPTHFWPKSWKRAWRRRQARRAAE</sequence>
<dbReference type="InterPro" id="IPR035919">
    <property type="entry name" value="EAL_sf"/>
</dbReference>
<dbReference type="Pfam" id="PF00563">
    <property type="entry name" value="EAL"/>
    <property type="match status" value="1"/>
</dbReference>
<gene>
    <name evidence="3" type="ORF">SAMN06297382_1465</name>
</gene>
<feature type="region of interest" description="Disordered" evidence="1">
    <location>
        <begin position="562"/>
        <end position="627"/>
    </location>
</feature>
<dbReference type="SMART" id="SM00052">
    <property type="entry name" value="EAL"/>
    <property type="match status" value="1"/>
</dbReference>
<dbReference type="SUPFAM" id="SSF141868">
    <property type="entry name" value="EAL domain-like"/>
    <property type="match status" value="1"/>
</dbReference>
<evidence type="ECO:0000256" key="1">
    <source>
        <dbReference type="SAM" id="MobiDB-lite"/>
    </source>
</evidence>
<feature type="region of interest" description="Disordered" evidence="1">
    <location>
        <begin position="291"/>
        <end position="353"/>
    </location>
</feature>